<feature type="region of interest" description="Disordered" evidence="1">
    <location>
        <begin position="399"/>
        <end position="429"/>
    </location>
</feature>
<gene>
    <name evidence="3" type="ORF">OG517_38815</name>
</gene>
<keyword evidence="3" id="KW-0560">Oxidoreductase</keyword>
<proteinExistence type="predicted"/>
<dbReference type="InterPro" id="IPR051704">
    <property type="entry name" value="FAD_aromatic-hydroxylase"/>
</dbReference>
<sequence>MTAPAAHADEPRPGAPTVLVSGSGVAGPALALRLARHGLRPTVVEIAPALRPGGQAVDFRGETQLRVLRRMGILDELHRVRTGGSPMTFVDADGRQLLHLPAEFAGGDIEVLRGDLSRVLHEASLAAGAEYAFGDSVTSLAETATGVDVTFRHAPPRSFDLVVGADGLHSNVRSLAFGPDADHVTHLGHYAATWSLSNHLDLDLRPGAGSLGHNTPGRLASVAADHTDPTRARAFMVFASPELAYDRHDPQAHKRLLRRAFAGMPWRVDRLLDSLDTADDLYFDSISRADAPAWSTGRIALLGDAACGATIGGMGTGTAILGAYVLAGELSRSPGDHRGAFRRYESLLRAYAQERQKGGDRTGRFLAPSSMLGLRLRNTALSRRRVLAWTLRTAKEGTTLTLPHYPDHPANSSEPAANHASGPVNSSSA</sequence>
<keyword evidence="4" id="KW-1185">Reference proteome</keyword>
<reference evidence="3" key="1">
    <citation type="submission" date="2022-10" db="EMBL/GenBank/DDBJ databases">
        <title>The complete genomes of actinobacterial strains from the NBC collection.</title>
        <authorList>
            <person name="Joergensen T.S."/>
            <person name="Alvarez Arevalo M."/>
            <person name="Sterndorff E.B."/>
            <person name="Faurdal D."/>
            <person name="Vuksanovic O."/>
            <person name="Mourched A.-S."/>
            <person name="Charusanti P."/>
            <person name="Shaw S."/>
            <person name="Blin K."/>
            <person name="Weber T."/>
        </authorList>
    </citation>
    <scope>NUCLEOTIDE SEQUENCE</scope>
    <source>
        <strain evidence="3">NBC_00248</strain>
    </source>
</reference>
<dbReference type="SUPFAM" id="SSF51905">
    <property type="entry name" value="FAD/NAD(P)-binding domain"/>
    <property type="match status" value="1"/>
</dbReference>
<dbReference type="Pfam" id="PF01494">
    <property type="entry name" value="FAD_binding_3"/>
    <property type="match status" value="1"/>
</dbReference>
<evidence type="ECO:0000313" key="4">
    <source>
        <dbReference type="Proteomes" id="UP001432039"/>
    </source>
</evidence>
<dbReference type="Gene3D" id="3.30.9.10">
    <property type="entry name" value="D-Amino Acid Oxidase, subunit A, domain 2"/>
    <property type="match status" value="1"/>
</dbReference>
<dbReference type="Proteomes" id="UP001432039">
    <property type="component" value="Chromosome"/>
</dbReference>
<dbReference type="PRINTS" id="PR00420">
    <property type="entry name" value="RNGMNOXGNASE"/>
</dbReference>
<protein>
    <submittedName>
        <fullName evidence="3">FAD-dependent monooxygenase</fullName>
    </submittedName>
</protein>
<evidence type="ECO:0000256" key="1">
    <source>
        <dbReference type="SAM" id="MobiDB-lite"/>
    </source>
</evidence>
<evidence type="ECO:0000259" key="2">
    <source>
        <dbReference type="Pfam" id="PF01494"/>
    </source>
</evidence>
<keyword evidence="3" id="KW-0503">Monooxygenase</keyword>
<dbReference type="InterPro" id="IPR036188">
    <property type="entry name" value="FAD/NAD-bd_sf"/>
</dbReference>
<dbReference type="EMBL" id="CP108090">
    <property type="protein sequence ID" value="WUQ16894.1"/>
    <property type="molecule type" value="Genomic_DNA"/>
</dbReference>
<dbReference type="InterPro" id="IPR002938">
    <property type="entry name" value="FAD-bd"/>
</dbReference>
<evidence type="ECO:0000313" key="3">
    <source>
        <dbReference type="EMBL" id="WUQ16894.1"/>
    </source>
</evidence>
<dbReference type="PANTHER" id="PTHR46865">
    <property type="entry name" value="OXIDOREDUCTASE-RELATED"/>
    <property type="match status" value="1"/>
</dbReference>
<accession>A0ABZ1TM24</accession>
<feature type="domain" description="FAD-binding" evidence="2">
    <location>
        <begin position="17"/>
        <end position="357"/>
    </location>
</feature>
<dbReference type="RefSeq" id="WP_328965143.1">
    <property type="nucleotide sequence ID" value="NZ_CP108090.1"/>
</dbReference>
<organism evidence="3 4">
    <name type="scientific">Streptomyces virginiae</name>
    <name type="common">Streptomyces cinnamonensis</name>
    <dbReference type="NCBI Taxonomy" id="1961"/>
    <lineage>
        <taxon>Bacteria</taxon>
        <taxon>Bacillati</taxon>
        <taxon>Actinomycetota</taxon>
        <taxon>Actinomycetes</taxon>
        <taxon>Kitasatosporales</taxon>
        <taxon>Streptomycetaceae</taxon>
        <taxon>Streptomyces</taxon>
    </lineage>
</organism>
<dbReference type="Gene3D" id="3.50.50.60">
    <property type="entry name" value="FAD/NAD(P)-binding domain"/>
    <property type="match status" value="1"/>
</dbReference>
<dbReference type="PANTHER" id="PTHR46865:SF2">
    <property type="entry name" value="MONOOXYGENASE"/>
    <property type="match status" value="1"/>
</dbReference>
<dbReference type="GO" id="GO:0004497">
    <property type="term" value="F:monooxygenase activity"/>
    <property type="evidence" value="ECO:0007669"/>
    <property type="project" value="UniProtKB-KW"/>
</dbReference>
<name>A0ABZ1TM24_STRVG</name>